<dbReference type="EMBL" id="JAPUFD010000013">
    <property type="protein sequence ID" value="MDI1491151.1"/>
    <property type="molecule type" value="Genomic_DNA"/>
</dbReference>
<evidence type="ECO:0000256" key="1">
    <source>
        <dbReference type="ARBA" id="ARBA00001947"/>
    </source>
</evidence>
<dbReference type="InterPro" id="IPR008930">
    <property type="entry name" value="Terpenoid_cyclase/PrenylTrfase"/>
</dbReference>
<feature type="domain" description="Prenyltransferase alpha-alpha toroid" evidence="10">
    <location>
        <begin position="13"/>
        <end position="151"/>
    </location>
</feature>
<dbReference type="GO" id="GO:0046872">
    <property type="term" value="F:metal ion binding"/>
    <property type="evidence" value="ECO:0007669"/>
    <property type="project" value="UniProtKB-KW"/>
</dbReference>
<dbReference type="GO" id="GO:0004662">
    <property type="term" value="F:CAAX-protein geranylgeranyltransferase activity"/>
    <property type="evidence" value="ECO:0007669"/>
    <property type="project" value="UniProtKB-EC"/>
</dbReference>
<dbReference type="Proteomes" id="UP001161017">
    <property type="component" value="Unassembled WGS sequence"/>
</dbReference>
<dbReference type="InterPro" id="IPR001330">
    <property type="entry name" value="Prenyltrans"/>
</dbReference>
<dbReference type="EC" id="2.5.1.59" evidence="11"/>
<dbReference type="PANTHER" id="PTHR11774">
    <property type="entry name" value="GERANYLGERANYL TRANSFERASE TYPE BETA SUBUNIT"/>
    <property type="match status" value="1"/>
</dbReference>
<evidence type="ECO:0000313" key="12">
    <source>
        <dbReference type="Proteomes" id="UP001161017"/>
    </source>
</evidence>
<dbReference type="GO" id="GO:0005953">
    <property type="term" value="C:CAAX-protein geranylgeranyltransferase complex"/>
    <property type="evidence" value="ECO:0007669"/>
    <property type="project" value="TreeGrafter"/>
</dbReference>
<name>A0AA43QR72_9LECA</name>
<keyword evidence="9" id="KW-0472">Membrane</keyword>
<evidence type="ECO:0000313" key="11">
    <source>
        <dbReference type="EMBL" id="MDI1491151.1"/>
    </source>
</evidence>
<dbReference type="Gene3D" id="1.50.10.20">
    <property type="match status" value="2"/>
</dbReference>
<evidence type="ECO:0000256" key="7">
    <source>
        <dbReference type="ARBA" id="ARBA00022833"/>
    </source>
</evidence>
<evidence type="ECO:0000256" key="3">
    <source>
        <dbReference type="ARBA" id="ARBA00022602"/>
    </source>
</evidence>
<sequence>MAPGSGASSEPEFHKAKHVRYWLRCLKTLLPSAYESQDSQRMTLACFTLSALDLLDALHGNTSVEERQSYVQWIYRCQHPQGGFKGFTGASGGDASSHEGKYWDPANLAATFFALSALMILDDDLLRVKKIDCLHWVRRLQRADGGFGEALGKDDVIEGGAGTTYCAIGALKLLQLVPPEDRDQAEALSLPGLSEEASRDLLCWLVHRQTQYIYLVDEEFGLYEADLVEKPSHHKQSSSSGSQPAPISTSVEDDRRAGPPDIVSLEEDLRSAGFNGRCNKVADTCYSFWVGGSLAVLILPFQTVFVFDQVF</sequence>
<dbReference type="InterPro" id="IPR045089">
    <property type="entry name" value="PGGT1B-like"/>
</dbReference>
<comment type="caution">
    <text evidence="11">The sequence shown here is derived from an EMBL/GenBank/DDBJ whole genome shotgun (WGS) entry which is preliminary data.</text>
</comment>
<dbReference type="Pfam" id="PF00432">
    <property type="entry name" value="Prenyltrans"/>
    <property type="match status" value="1"/>
</dbReference>
<evidence type="ECO:0000256" key="5">
    <source>
        <dbReference type="ARBA" id="ARBA00022723"/>
    </source>
</evidence>
<keyword evidence="4 11" id="KW-0808">Transferase</keyword>
<evidence type="ECO:0000256" key="9">
    <source>
        <dbReference type="SAM" id="Phobius"/>
    </source>
</evidence>
<gene>
    <name evidence="11" type="primary">CDC43</name>
    <name evidence="11" type="ORF">OHK93_002358</name>
</gene>
<organism evidence="11 12">
    <name type="scientific">Ramalina farinacea</name>
    <dbReference type="NCBI Taxonomy" id="258253"/>
    <lineage>
        <taxon>Eukaryota</taxon>
        <taxon>Fungi</taxon>
        <taxon>Dikarya</taxon>
        <taxon>Ascomycota</taxon>
        <taxon>Pezizomycotina</taxon>
        <taxon>Lecanoromycetes</taxon>
        <taxon>OSLEUM clade</taxon>
        <taxon>Lecanoromycetidae</taxon>
        <taxon>Lecanorales</taxon>
        <taxon>Lecanorineae</taxon>
        <taxon>Ramalinaceae</taxon>
        <taxon>Ramalina</taxon>
    </lineage>
</organism>
<evidence type="ECO:0000256" key="2">
    <source>
        <dbReference type="ARBA" id="ARBA00010497"/>
    </source>
</evidence>
<keyword evidence="9" id="KW-0812">Transmembrane</keyword>
<reference evidence="11" key="1">
    <citation type="journal article" date="2023" name="Genome Biol. Evol.">
        <title>First Whole Genome Sequence and Flow Cytometry Genome Size Data for the Lichen-Forming Fungus Ramalina farinacea (Ascomycota).</title>
        <authorList>
            <person name="Llewellyn T."/>
            <person name="Mian S."/>
            <person name="Hill R."/>
            <person name="Leitch I.J."/>
            <person name="Gaya E."/>
        </authorList>
    </citation>
    <scope>NUCLEOTIDE SEQUENCE</scope>
    <source>
        <strain evidence="11">LIQ254RAFAR</strain>
    </source>
</reference>
<keyword evidence="3" id="KW-0637">Prenyltransferase</keyword>
<evidence type="ECO:0000259" key="10">
    <source>
        <dbReference type="Pfam" id="PF00432"/>
    </source>
</evidence>
<evidence type="ECO:0000256" key="4">
    <source>
        <dbReference type="ARBA" id="ARBA00022679"/>
    </source>
</evidence>
<feature type="region of interest" description="Disordered" evidence="8">
    <location>
        <begin position="232"/>
        <end position="260"/>
    </location>
</feature>
<dbReference type="PANTHER" id="PTHR11774:SF4">
    <property type="entry name" value="GERANYLGERANYL TRANSFERASE TYPE-1 SUBUNIT BETA"/>
    <property type="match status" value="1"/>
</dbReference>
<evidence type="ECO:0000256" key="6">
    <source>
        <dbReference type="ARBA" id="ARBA00022737"/>
    </source>
</evidence>
<dbReference type="SUPFAM" id="SSF48239">
    <property type="entry name" value="Terpenoid cyclases/Protein prenyltransferases"/>
    <property type="match status" value="1"/>
</dbReference>
<protein>
    <submittedName>
        <fullName evidence="11">Geranylgeranyl transferase type-1 subunit beta</fullName>
        <ecNumber evidence="11">2.5.1.59</ecNumber>
    </submittedName>
</protein>
<evidence type="ECO:0000256" key="8">
    <source>
        <dbReference type="SAM" id="MobiDB-lite"/>
    </source>
</evidence>
<keyword evidence="9" id="KW-1133">Transmembrane helix</keyword>
<accession>A0AA43QR72</accession>
<comment type="cofactor">
    <cofactor evidence="1">
        <name>Zn(2+)</name>
        <dbReference type="ChEBI" id="CHEBI:29105"/>
    </cofactor>
</comment>
<dbReference type="AlphaFoldDB" id="A0AA43QR72"/>
<proteinExistence type="inferred from homology"/>
<keyword evidence="5" id="KW-0479">Metal-binding</keyword>
<feature type="transmembrane region" description="Helical" evidence="9">
    <location>
        <begin position="286"/>
        <end position="307"/>
    </location>
</feature>
<keyword evidence="6" id="KW-0677">Repeat</keyword>
<comment type="similarity">
    <text evidence="2">Belongs to the protein prenyltransferase subunit beta family.</text>
</comment>
<keyword evidence="7" id="KW-0862">Zinc</keyword>
<keyword evidence="12" id="KW-1185">Reference proteome</keyword>